<dbReference type="PANTHER" id="PTHR11915">
    <property type="entry name" value="SPECTRIN/FILAMIN RELATED CYTOSKELETAL PROTEIN"/>
    <property type="match status" value="1"/>
</dbReference>
<keyword evidence="4" id="KW-0009">Actin-binding</keyword>
<dbReference type="SUPFAM" id="SSF50729">
    <property type="entry name" value="PH domain-like"/>
    <property type="match status" value="1"/>
</dbReference>
<dbReference type="GO" id="GO:0016020">
    <property type="term" value="C:membrane"/>
    <property type="evidence" value="ECO:0007669"/>
    <property type="project" value="UniProtKB-ARBA"/>
</dbReference>
<dbReference type="SMART" id="SM00150">
    <property type="entry name" value="SPEC"/>
    <property type="match status" value="14"/>
</dbReference>
<dbReference type="SMART" id="SM00233">
    <property type="entry name" value="PH"/>
    <property type="match status" value="1"/>
</dbReference>
<keyword evidence="5" id="KW-0175">Coiled coil</keyword>
<dbReference type="CDD" id="cd00176">
    <property type="entry name" value="SPEC"/>
    <property type="match status" value="8"/>
</dbReference>
<organism evidence="9 10">
    <name type="scientific">Schistosoma bovis</name>
    <name type="common">Blood fluke</name>
    <dbReference type="NCBI Taxonomy" id="6184"/>
    <lineage>
        <taxon>Eukaryota</taxon>
        <taxon>Metazoa</taxon>
        <taxon>Spiralia</taxon>
        <taxon>Lophotrochozoa</taxon>
        <taxon>Platyhelminthes</taxon>
        <taxon>Trematoda</taxon>
        <taxon>Digenea</taxon>
        <taxon>Strigeidida</taxon>
        <taxon>Schistosomatoidea</taxon>
        <taxon>Schistosomatidae</taxon>
        <taxon>Schistosoma</taxon>
    </lineage>
</organism>
<evidence type="ECO:0000259" key="8">
    <source>
        <dbReference type="PROSITE" id="PS50021"/>
    </source>
</evidence>
<evidence type="ECO:0000313" key="9">
    <source>
        <dbReference type="EMBL" id="RTG89384.1"/>
    </source>
</evidence>
<dbReference type="InterPro" id="IPR018159">
    <property type="entry name" value="Spectrin/alpha-actinin"/>
</dbReference>
<dbReference type="Pfam" id="PF00307">
    <property type="entry name" value="CH"/>
    <property type="match status" value="1"/>
</dbReference>
<evidence type="ECO:0000259" key="7">
    <source>
        <dbReference type="PROSITE" id="PS50003"/>
    </source>
</evidence>
<dbReference type="PROSITE" id="PS50021">
    <property type="entry name" value="CH"/>
    <property type="match status" value="1"/>
</dbReference>
<dbReference type="Proteomes" id="UP000290809">
    <property type="component" value="Unassembled WGS sequence"/>
</dbReference>
<keyword evidence="3" id="KW-0677">Repeat</keyword>
<evidence type="ECO:0000256" key="4">
    <source>
        <dbReference type="ARBA" id="ARBA00023203"/>
    </source>
</evidence>
<dbReference type="PROSITE" id="PS50003">
    <property type="entry name" value="PH_DOMAIN"/>
    <property type="match status" value="1"/>
</dbReference>
<feature type="coiled-coil region" evidence="5">
    <location>
        <begin position="853"/>
        <end position="880"/>
    </location>
</feature>
<evidence type="ECO:0000256" key="3">
    <source>
        <dbReference type="ARBA" id="ARBA00022737"/>
    </source>
</evidence>
<feature type="compositionally biased region" description="Polar residues" evidence="6">
    <location>
        <begin position="2521"/>
        <end position="2533"/>
    </location>
</feature>
<evidence type="ECO:0000256" key="6">
    <source>
        <dbReference type="SAM" id="MobiDB-lite"/>
    </source>
</evidence>
<reference evidence="9 10" key="1">
    <citation type="journal article" date="2019" name="PLoS Pathog.">
        <title>Genome sequence of the bovine parasite Schistosoma bovis Tanzania.</title>
        <authorList>
            <person name="Oey H."/>
            <person name="Zakrzewski M."/>
            <person name="Gobert G."/>
            <person name="Gravermann K."/>
            <person name="Stoye J."/>
            <person name="Jones M."/>
            <person name="Mcmanus D."/>
            <person name="Krause L."/>
        </authorList>
    </citation>
    <scope>NUCLEOTIDE SEQUENCE [LARGE SCALE GENOMIC DNA]</scope>
    <source>
        <strain evidence="9 10">TAN1997</strain>
    </source>
</reference>
<dbReference type="InterPro" id="IPR002017">
    <property type="entry name" value="Spectrin_repeat"/>
</dbReference>
<dbReference type="Pfam" id="PF00435">
    <property type="entry name" value="Spectrin"/>
    <property type="match status" value="8"/>
</dbReference>
<dbReference type="InterPro" id="IPR001715">
    <property type="entry name" value="CH_dom"/>
</dbReference>
<feature type="domain" description="Calponin-homology (CH)" evidence="8">
    <location>
        <begin position="97"/>
        <end position="202"/>
    </location>
</feature>
<dbReference type="EMBL" id="QMKO01001507">
    <property type="protein sequence ID" value="RTG89384.1"/>
    <property type="molecule type" value="Genomic_DNA"/>
</dbReference>
<dbReference type="InterPro" id="IPR036872">
    <property type="entry name" value="CH_dom_sf"/>
</dbReference>
<evidence type="ECO:0000256" key="2">
    <source>
        <dbReference type="ARBA" id="ARBA00022467"/>
    </source>
</evidence>
<dbReference type="Gene3D" id="2.30.29.30">
    <property type="entry name" value="Pleckstrin-homology domain (PH domain)/Phosphotyrosine-binding domain (PTB)"/>
    <property type="match status" value="1"/>
</dbReference>
<keyword evidence="10" id="KW-1185">Reference proteome</keyword>
<protein>
    <submittedName>
        <fullName evidence="9">Spectrin beta</fullName>
    </submittedName>
</protein>
<dbReference type="Pfam" id="PF15410">
    <property type="entry name" value="PH_9"/>
    <property type="match status" value="1"/>
</dbReference>
<sequence length="2721" mass="317508">MHVERLRPQIFRDYYNVGTSYDGFSPGSSSEYDRSLVTSRVYERTRIHTLAGAHDIVDGNARITLGLLWMIILRFQIQDIIFLEKVDPLGIKSDVQRYSKEALLLWCQLKTAGYRNVDVQNFTTSWRDGLAFNALIHRHRPDLVNFNELSVNTPLQNLESAFIVAEKNLGISRLFDPEDIYVQQPDEKSIVTYVATYYHYFSKMKSETVRARRLEKFITYWRDLQNSFDWYERRASDLLSWIAKTVLWLNDRRFPNQVEEIQQIMVSFKEYRLQEKSDKFNEKGELEAHFLLTRTKMRTLGLRNYIPSTEAQISQLNRAWNALEKAEYGREIALREALDKQKRLLHLFSRYEKKANLRKAWINDNFKLVEVCDDDKNLAMTEASLKKYEALKADIYAYFDRIQTIQQIADELIGNDFFKRDIVLKVQKEIQHMWDRLLKVMNERYKILENRKNLFKKFSETDYLMGSIQSLLSKLQIDEFDNHLAAIEERLKQYELIETDIRSIHRNISTLFELESQIEYTPELFGFKTNTVAIEIKKQNNLLKDAYSQLVQLIESKQRSIEFLKLYHGSEYELDEQLISIEERISFLQKSEAFVDNGNIDVFFRRHKAAESELETQRLIITRLFERTSSLIEEECPNYENLKEKVTKVEKAWEQLINLMAKRKTNLLFMKDLRSFVLSCDDADAWISEKYELSSSAMRLAMQTDSIYTIEKLTKQHQETISSVNNFQTTIDQMKLQADELLGYIDYLYTVADKDVKSTEPILEATIKSKNEVGNLIKNRMKGLLDSFSVLSGCIRQTQFLLLDAVSLHQLFQMASSTYNWIIEKEVYIQLLIMDDLKEEEFSKIIEGDVSANQGLIQRLEIVKNRFSDLEEQMSTAAEQVSTVNMMIANFLNEPKRDDQSLVNKEMTIEKVINVQDHLNSAWNRIADIVESHRDRIVEESFYINLFIECKYTSEWITEKEAVLFSTDSIDANSLTGLVELRRRLFNLQGDLKAIEARVQNIGERIGELLGMTEQQEIAYDEQDIKLKSKRRADYLMKEHMKLTQQWLNLKEGLKQRVNRISTEGQVSRFLEKLDSFQDWMRKLKTDVFVREFPSDLQETENRLTVIEQSAQEIKDYENEANQLFDTGRQLLKGYYDTPHIMLGQRLAALEDDWKSIQSSMVNCTTRLQERYALQCFLAESALLEVTLDQQATFLDKENVLTNLDAVRDIQKQYETFRFSLLACKDRVDAALELGRNIAEKNPANRDRALAKCELFQQKFSLLACKDRVDAALELGRNIAEKNPANRDRALAKCELFQQKYEANKIKTEERIEYLQEKAQLYEFYEELEDFEDWILDKTNCLMEIQLAIRQRSHLSFSRIKAFEDEIEVNRNRGDHFIEVGRKLTEVYPHLENDVKNRLERLHTRWEELIDLVRHIVNVVSQDNREKLMKEAIHKTATWLNVMNVQLEKPDSKLPVDQIDMTTLQTQIKEHNKRIKDYMDRKAVINVLKSQVNDPNFSQNKEFAPIVNDLERKLLALDEPLNQKLTNLQHLETSTQHFVELTVEGAWIREKSQQVENLSKTLELDPQKAYQIGQRLMVIHRLERQLKSHILEANNRRPRVKALCKNIENEYCVEEAKITDKIQQQRFQRLTQELLELWNKLDRNLTCLLGRITMSESVYQFLLDASELESWISEEDFYLHGIEIPKFLKHTLISLLMILCDIIHKLVKNEQNALNNLKKHQIRSHTIEQWHERVKNHNEQGQILCQQLKIQQTKYPDTNILQESQFYLKLIPSCLYRISHSYKNLQSIVNNVASMLEANAIKYSLIREADELEAWINKRVALATNNDLGVDLDHCCNLRDKFMIFNKETVQTGSQLVSDLSTKCVHLIALGKSDSVIIASIKDNINEIWAELLELIETRKQLLKAALNMHRFVNDCRAWINKRVALATNNDLGVDLDHCCNLRDKFMIFNKETVQTGSQLVSDLSTKCVHLIALGKSDSVIIASIKDNINEIWAELLELIETRKQLLKAALNMHRFVNDCRDFEERICYRLDNLPEAPSDSLASGRKQGLPGLQRSHNLLEQELLCFGDQLKQLDLTAKRLLPRYAGIQAEQLQAHHERVQTIWKRLLKVIEIRRNLLKEASRLYDFLVNARELISWLEHAKDIMEHKERPRDISGVEYLIEDHKQLRVELESRNQRIEDCLNLGRILLAEFAAHEEKAILPTMKPSLIATRTEVRERCVQLATGRILLNELWRERWDRLHLLLEIRQFARDANSAEIWLMGRELQLESARRQLDNFSTFNSIIYKRLELRSMQWDPQEVIMRENEQRNKVRNAVKEFLPAYVGQTETLGKSTSILPSHTVGVSSSKIPLVSTAYIQHPPVKPLRKSIEATEIPVVHPKPRTKIPSTSHSIVTAVKTSPPKTVESYKSPGKKVEHHETIMSPRPVKRLHSRQIPESSVVITKEESLSDRDRSEPISQKSEDSSEKIPMYTEKPSSYNRHVEETTDENDNTRSLETVDQPHEHQQKPINRSRSLRVRSSQSDLPTTESPASTTKLKFFESAEQEPTRLSQEPETSTSGQPVLPKLEGPVIRKHDLDSGGSLHSKSQGRSWLPLYLVLDSGQLFVYKDQQSRREKPNIYYHDTSPLSLLSSRAAPAIDYTKRPCVFRLRLGDGSEYLFQTANDNVLNRWVTAINESAKCLASEFSKHQTGHTLTLPVGTHSRSFQSNGHRRSIRNFFSLRRKS</sequence>
<dbReference type="InterPro" id="IPR041681">
    <property type="entry name" value="PH_9"/>
</dbReference>
<evidence type="ECO:0000256" key="5">
    <source>
        <dbReference type="SAM" id="Coils"/>
    </source>
</evidence>
<dbReference type="GO" id="GO:0005543">
    <property type="term" value="F:phospholipid binding"/>
    <property type="evidence" value="ECO:0007669"/>
    <property type="project" value="InterPro"/>
</dbReference>
<proteinExistence type="inferred from homology"/>
<evidence type="ECO:0000313" key="10">
    <source>
        <dbReference type="Proteomes" id="UP000290809"/>
    </source>
</evidence>
<dbReference type="GO" id="GO:0003779">
    <property type="term" value="F:actin binding"/>
    <property type="evidence" value="ECO:0007669"/>
    <property type="project" value="UniProtKB-KW"/>
</dbReference>
<keyword evidence="2" id="KW-0117">Actin capping</keyword>
<dbReference type="FunFam" id="1.10.418.10:FF:000001">
    <property type="entry name" value="Actinin alpha 1"/>
    <property type="match status" value="1"/>
</dbReference>
<feature type="compositionally biased region" description="Polar residues" evidence="6">
    <location>
        <begin position="2545"/>
        <end position="2558"/>
    </location>
</feature>
<accession>A0A430QP15</accession>
<evidence type="ECO:0000256" key="1">
    <source>
        <dbReference type="ARBA" id="ARBA00006826"/>
    </source>
</evidence>
<comment type="similarity">
    <text evidence="1">Belongs to the spectrin family.</text>
</comment>
<comment type="caution">
    <text evidence="9">The sequence shown here is derived from an EMBL/GenBank/DDBJ whole genome shotgun (WGS) entry which is preliminary data.</text>
</comment>
<dbReference type="SUPFAM" id="SSF46966">
    <property type="entry name" value="Spectrin repeat"/>
    <property type="match status" value="12"/>
</dbReference>
<feature type="compositionally biased region" description="Basic and acidic residues" evidence="6">
    <location>
        <begin position="2441"/>
        <end position="2464"/>
    </location>
</feature>
<feature type="region of interest" description="Disordered" evidence="6">
    <location>
        <begin position="2396"/>
        <end position="2582"/>
    </location>
</feature>
<feature type="domain" description="PH" evidence="7">
    <location>
        <begin position="2573"/>
        <end position="2676"/>
    </location>
</feature>
<dbReference type="Gene3D" id="1.20.58.60">
    <property type="match status" value="11"/>
</dbReference>
<dbReference type="SMART" id="SM00033">
    <property type="entry name" value="CH"/>
    <property type="match status" value="1"/>
</dbReference>
<dbReference type="InterPro" id="IPR001605">
    <property type="entry name" value="PH_dom-spectrin-type"/>
</dbReference>
<dbReference type="InterPro" id="IPR011993">
    <property type="entry name" value="PH-like_dom_sf"/>
</dbReference>
<dbReference type="GO" id="GO:0051693">
    <property type="term" value="P:actin filament capping"/>
    <property type="evidence" value="ECO:0007669"/>
    <property type="project" value="UniProtKB-KW"/>
</dbReference>
<dbReference type="Gene3D" id="1.10.418.10">
    <property type="entry name" value="Calponin-like domain"/>
    <property type="match status" value="2"/>
</dbReference>
<dbReference type="STRING" id="6184.A0A430QP15"/>
<gene>
    <name evidence="9" type="ORF">DC041_0012905</name>
</gene>
<dbReference type="SUPFAM" id="SSF47576">
    <property type="entry name" value="Calponin-homology domain, CH-domain"/>
    <property type="match status" value="1"/>
</dbReference>
<name>A0A430QP15_SCHBO</name>
<dbReference type="PRINTS" id="PR00683">
    <property type="entry name" value="SPECTRINPH"/>
</dbReference>
<dbReference type="CDD" id="cd21248">
    <property type="entry name" value="CH_SPTB_like_rpt2"/>
    <property type="match status" value="1"/>
</dbReference>
<dbReference type="InterPro" id="IPR001849">
    <property type="entry name" value="PH_domain"/>
</dbReference>